<comment type="subcellular location">
    <subcellularLocation>
        <location evidence="1">Membrane</location>
        <topology evidence="1">Multi-pass membrane protein</topology>
    </subcellularLocation>
</comment>
<dbReference type="STRING" id="1121025.SAMN02745249_01572"/>
<dbReference type="GO" id="GO:0005886">
    <property type="term" value="C:plasma membrane"/>
    <property type="evidence" value="ECO:0007669"/>
    <property type="project" value="UniProtKB-ARBA"/>
</dbReference>
<dbReference type="Proteomes" id="UP000184128">
    <property type="component" value="Unassembled WGS sequence"/>
</dbReference>
<feature type="transmembrane region" description="Helical" evidence="6">
    <location>
        <begin position="75"/>
        <end position="96"/>
    </location>
</feature>
<evidence type="ECO:0000313" key="7">
    <source>
        <dbReference type="EMBL" id="SHE98730.1"/>
    </source>
</evidence>
<name>A0A1M4XZ63_9LACT</name>
<evidence type="ECO:0000256" key="4">
    <source>
        <dbReference type="ARBA" id="ARBA00022989"/>
    </source>
</evidence>
<evidence type="ECO:0000256" key="6">
    <source>
        <dbReference type="SAM" id="Phobius"/>
    </source>
</evidence>
<keyword evidence="5 6" id="KW-0472">Membrane</keyword>
<evidence type="ECO:0000256" key="2">
    <source>
        <dbReference type="ARBA" id="ARBA00022475"/>
    </source>
</evidence>
<dbReference type="InterPro" id="IPR051611">
    <property type="entry name" value="ECF_transporter_component"/>
</dbReference>
<dbReference type="RefSeq" id="WP_073298309.1">
    <property type="nucleotide sequence ID" value="NZ_FQUF01000024.1"/>
</dbReference>
<feature type="transmembrane region" description="Helical" evidence="6">
    <location>
        <begin position="116"/>
        <end position="134"/>
    </location>
</feature>
<dbReference type="PANTHER" id="PTHR34857">
    <property type="entry name" value="SLL0384 PROTEIN"/>
    <property type="match status" value="1"/>
</dbReference>
<dbReference type="AlphaFoldDB" id="A0A1M4XZ63"/>
<evidence type="ECO:0000256" key="1">
    <source>
        <dbReference type="ARBA" id="ARBA00004141"/>
    </source>
</evidence>
<dbReference type="Pfam" id="PF02361">
    <property type="entry name" value="CbiQ"/>
    <property type="match status" value="1"/>
</dbReference>
<evidence type="ECO:0000256" key="5">
    <source>
        <dbReference type="ARBA" id="ARBA00023136"/>
    </source>
</evidence>
<feature type="transmembrane region" description="Helical" evidence="6">
    <location>
        <begin position="44"/>
        <end position="63"/>
    </location>
</feature>
<sequence>MKRVLDPRVKLLLLILAAVYISIQLSFPIELILVFIYIGPYFLAGLYSLAIMFLLIYFSQLLLSQFLVSHMNHAFVTYILSFLVFGLRSLLPSMIAGTYSIKTTTVSEWIAAFKKLYFPNWLLIPLAVIARFFPTIREDYQRIRQAMAFRGVGTNLWDLVKHPIQTLEYLLIPLLMNATQVAEDLTISSLTKGLSLSGKHTSIVPLKLTLYDWLYVVLAFIPLVLHLGGVYL</sequence>
<proteinExistence type="predicted"/>
<dbReference type="CDD" id="cd16914">
    <property type="entry name" value="EcfT"/>
    <property type="match status" value="1"/>
</dbReference>
<feature type="transmembrane region" description="Helical" evidence="6">
    <location>
        <begin position="213"/>
        <end position="231"/>
    </location>
</feature>
<organism evidence="7 8">
    <name type="scientific">Atopostipes suicloacalis DSM 15692</name>
    <dbReference type="NCBI Taxonomy" id="1121025"/>
    <lineage>
        <taxon>Bacteria</taxon>
        <taxon>Bacillati</taxon>
        <taxon>Bacillota</taxon>
        <taxon>Bacilli</taxon>
        <taxon>Lactobacillales</taxon>
        <taxon>Carnobacteriaceae</taxon>
        <taxon>Atopostipes</taxon>
    </lineage>
</organism>
<keyword evidence="3 6" id="KW-0812">Transmembrane</keyword>
<keyword evidence="4 6" id="KW-1133">Transmembrane helix</keyword>
<gene>
    <name evidence="7" type="ORF">SAMN02745249_01572</name>
</gene>
<protein>
    <submittedName>
        <fullName evidence="7">Energy-coupling factor transport system permease protein</fullName>
    </submittedName>
</protein>
<dbReference type="PANTHER" id="PTHR34857:SF2">
    <property type="entry name" value="SLL0384 PROTEIN"/>
    <property type="match status" value="1"/>
</dbReference>
<feature type="transmembrane region" description="Helical" evidence="6">
    <location>
        <begin position="12"/>
        <end position="38"/>
    </location>
</feature>
<evidence type="ECO:0000256" key="3">
    <source>
        <dbReference type="ARBA" id="ARBA00022692"/>
    </source>
</evidence>
<keyword evidence="8" id="KW-1185">Reference proteome</keyword>
<dbReference type="EMBL" id="FQUF01000024">
    <property type="protein sequence ID" value="SHE98730.1"/>
    <property type="molecule type" value="Genomic_DNA"/>
</dbReference>
<evidence type="ECO:0000313" key="8">
    <source>
        <dbReference type="Proteomes" id="UP000184128"/>
    </source>
</evidence>
<accession>A0A1M4XZ63</accession>
<dbReference type="InterPro" id="IPR003339">
    <property type="entry name" value="ABC/ECF_trnsptr_transmembrane"/>
</dbReference>
<keyword evidence="2" id="KW-1003">Cell membrane</keyword>
<reference evidence="7 8" key="1">
    <citation type="submission" date="2016-11" db="EMBL/GenBank/DDBJ databases">
        <authorList>
            <person name="Jaros S."/>
            <person name="Januszkiewicz K."/>
            <person name="Wedrychowicz H."/>
        </authorList>
    </citation>
    <scope>NUCLEOTIDE SEQUENCE [LARGE SCALE GENOMIC DNA]</scope>
    <source>
        <strain evidence="7 8">DSM 15692</strain>
    </source>
</reference>
<dbReference type="OrthoDB" id="3730291at2"/>